<accession>A0A8H5G8T6</accession>
<feature type="compositionally biased region" description="Polar residues" evidence="1">
    <location>
        <begin position="362"/>
        <end position="402"/>
    </location>
</feature>
<feature type="compositionally biased region" description="Pro residues" evidence="1">
    <location>
        <begin position="228"/>
        <end position="237"/>
    </location>
</feature>
<feature type="compositionally biased region" description="Basic and acidic residues" evidence="1">
    <location>
        <begin position="141"/>
        <end position="154"/>
    </location>
</feature>
<organism evidence="3 4">
    <name type="scientific">Leucocoprinus leucothites</name>
    <dbReference type="NCBI Taxonomy" id="201217"/>
    <lineage>
        <taxon>Eukaryota</taxon>
        <taxon>Fungi</taxon>
        <taxon>Dikarya</taxon>
        <taxon>Basidiomycota</taxon>
        <taxon>Agaricomycotina</taxon>
        <taxon>Agaricomycetes</taxon>
        <taxon>Agaricomycetidae</taxon>
        <taxon>Agaricales</taxon>
        <taxon>Agaricineae</taxon>
        <taxon>Agaricaceae</taxon>
        <taxon>Leucocoprinus</taxon>
    </lineage>
</organism>
<reference evidence="3 4" key="1">
    <citation type="journal article" date="2020" name="ISME J.">
        <title>Uncovering the hidden diversity of litter-decomposition mechanisms in mushroom-forming fungi.</title>
        <authorList>
            <person name="Floudas D."/>
            <person name="Bentzer J."/>
            <person name="Ahren D."/>
            <person name="Johansson T."/>
            <person name="Persson P."/>
            <person name="Tunlid A."/>
        </authorList>
    </citation>
    <scope>NUCLEOTIDE SEQUENCE [LARGE SCALE GENOMIC DNA]</scope>
    <source>
        <strain evidence="3 4">CBS 146.42</strain>
    </source>
</reference>
<comment type="caution">
    <text evidence="3">The sequence shown here is derived from an EMBL/GenBank/DDBJ whole genome shotgun (WGS) entry which is preliminary data.</text>
</comment>
<sequence>METERVRRRSPTFLSQSTMDLPSGQRKFTDEEKRQLIANLDIEAVNFLPPTVAHRSRQFESWLADRLENFTIHQEGQVSRIPKQVRSMTMREFGEKYQGDIQAALRGYQKERLVAAGADANFEEIDKSVRKRKWVEGVEAELEKGGTKDGEAPRVAKTARTAPSPSPKKMAGPSKGLGTTPRKRLVSATNKPSTRAGSNTNSRIPASPSPTKSRPPFSTYASSNTRPPFRPVSPTKPNPERSMNQPTSRVPSSSSFNPSLPPKTPKFPNSRAPSVIGGSNDPPPARLPRKDESMLSMNGSPLANPYEFGMGWFRGIEQAEETGAEESQPSQSSRPGTSANGKLSNKRSKNSIMIRRDPSIAFPSTLNGHSRATSQSGFFTATSSQTPHFRNSTQNTSSNSLYPTARFPSTHPLYVPPEEQQTPKPTIQSFSALVSIPTKDGQVLEFDPLQTSPGSIDALEGITNSAKKQAKVEMGRLVQATVDKWKIG</sequence>
<evidence type="ECO:0000313" key="4">
    <source>
        <dbReference type="Proteomes" id="UP000559027"/>
    </source>
</evidence>
<dbReference type="Pfam" id="PF10444">
    <property type="entry name" value="Nbl1_Borealin_N"/>
    <property type="match status" value="1"/>
</dbReference>
<evidence type="ECO:0000256" key="1">
    <source>
        <dbReference type="SAM" id="MobiDB-lite"/>
    </source>
</evidence>
<keyword evidence="4" id="KW-1185">Reference proteome</keyword>
<gene>
    <name evidence="3" type="ORF">D9756_004747</name>
</gene>
<feature type="compositionally biased region" description="Polar residues" evidence="1">
    <location>
        <begin position="187"/>
        <end position="212"/>
    </location>
</feature>
<dbReference type="OrthoDB" id="2392550at2759"/>
<evidence type="ECO:0000313" key="3">
    <source>
        <dbReference type="EMBL" id="KAF5360527.1"/>
    </source>
</evidence>
<feature type="region of interest" description="Disordered" evidence="1">
    <location>
        <begin position="1"/>
        <end position="28"/>
    </location>
</feature>
<evidence type="ECO:0000259" key="2">
    <source>
        <dbReference type="Pfam" id="PF10444"/>
    </source>
</evidence>
<protein>
    <recommendedName>
        <fullName evidence="2">Borealin N-terminal domain-containing protein</fullName>
    </recommendedName>
</protein>
<proteinExistence type="predicted"/>
<name>A0A8H5G8T6_9AGAR</name>
<feature type="compositionally biased region" description="Polar residues" evidence="1">
    <location>
        <begin position="325"/>
        <end position="343"/>
    </location>
</feature>
<dbReference type="Proteomes" id="UP000559027">
    <property type="component" value="Unassembled WGS sequence"/>
</dbReference>
<dbReference type="InterPro" id="IPR018851">
    <property type="entry name" value="Borealin_N"/>
</dbReference>
<feature type="compositionally biased region" description="Basic residues" evidence="1">
    <location>
        <begin position="1"/>
        <end position="10"/>
    </location>
</feature>
<feature type="region of interest" description="Disordered" evidence="1">
    <location>
        <begin position="140"/>
        <end position="424"/>
    </location>
</feature>
<dbReference type="AlphaFoldDB" id="A0A8H5G8T6"/>
<feature type="compositionally biased region" description="Low complexity" evidence="1">
    <location>
        <begin position="246"/>
        <end position="258"/>
    </location>
</feature>
<feature type="domain" description="Borealin N-terminal" evidence="2">
    <location>
        <begin position="32"/>
        <end position="96"/>
    </location>
</feature>
<dbReference type="EMBL" id="JAACJO010000003">
    <property type="protein sequence ID" value="KAF5360527.1"/>
    <property type="molecule type" value="Genomic_DNA"/>
</dbReference>